<evidence type="ECO:0000259" key="3">
    <source>
        <dbReference type="PROSITE" id="PS51462"/>
    </source>
</evidence>
<dbReference type="InterPro" id="IPR055259">
    <property type="entry name" value="YkvP/CgeB_Glyco_trans-like"/>
</dbReference>
<sequence>MVHGKGDFDLEGLPYLAEDTPAAAVPRLRAVAALSEASAALHADHAARLATLLEGGPASAGRWRSALRALLRRLRAHHPRARLRRVLREEGIAATCRKSLRLLRNLARHGWNHAALRLGHARLRLQPRPGFVSHAITPAPPPPVLLPPPGPTTAHPPARLFGTRVLIVAELSLPQCAKYRVWQKREQLASLGIACEVRDWTDHDAAREAMQLCARVIFYRVPGHRGVLALFDEARRLGLEAIWEVDDLIFDAGLYLADRDLSRLPPDIRRGALAGAALYARAWAAADRGIASTPALAALMQAHSPHPVDIVENALDLDTLAAAEHLLARRRTRPGRHGMQIFYGAGSRTHDGDVAIAADALATILARHNRASLRIVGEVALPACLDPFADRIERLPPVDYHAYLALLADADINLAPLEDTPFNQAKSNIKFVEAGILAIPSVCSAAANFASAITDGVDGCLPRDTPSWIDALDRLVADPALRARMGEAARASVLDRYAPARIAATRIAPLFAAPPATGRRTRLRVLAVHPTLLSPDAGPLDAATRQALLELGTDGEIELAAFTAADLPDAAPYALRRLTDRAWPVIVLRPPPRSRPDPVLALDDPACAARFAELLDALRPGAVWLLGLHGLGAGLARACLARDIPYLVDLADGWWRPASPMPNPTLAARVIAGALHHATALVAPDEPTRAAAIAAGAPPDRTTIRTDDPAFLRGTLDRILPPRPDTPGPTLGIAAAVLLDAAGRLVLVRKRGTDLFMQPGGKIAPGETAPQALLRELGEELGLMLSPADLTPLGRFTAPAAHEPGWQIRAELFLARTDAEPAPHAEIDSVIAVTADQAATLPLAALTELHVLPLMRDLPPRTDR</sequence>
<dbReference type="Proteomes" id="UP000557688">
    <property type="component" value="Unassembled WGS sequence"/>
</dbReference>
<keyword evidence="2" id="KW-0378">Hydrolase</keyword>
<dbReference type="PANTHER" id="PTHR43046">
    <property type="entry name" value="GDP-MANNOSE MANNOSYL HYDROLASE"/>
    <property type="match status" value="1"/>
</dbReference>
<dbReference type="CDD" id="cd04690">
    <property type="entry name" value="NUDIX_Hydrolase"/>
    <property type="match status" value="1"/>
</dbReference>
<dbReference type="Gene3D" id="3.90.79.10">
    <property type="entry name" value="Nucleoside Triphosphate Pyrophosphohydrolase"/>
    <property type="match status" value="1"/>
</dbReference>
<name>A0A839V672_9PROT</name>
<dbReference type="PROSITE" id="PS00893">
    <property type="entry name" value="NUDIX_BOX"/>
    <property type="match status" value="1"/>
</dbReference>
<accession>A0A839V672</accession>
<evidence type="ECO:0000256" key="2">
    <source>
        <dbReference type="ARBA" id="ARBA00022801"/>
    </source>
</evidence>
<feature type="domain" description="Nudix hydrolase" evidence="3">
    <location>
        <begin position="728"/>
        <end position="857"/>
    </location>
</feature>
<dbReference type="PROSITE" id="PS51462">
    <property type="entry name" value="NUDIX"/>
    <property type="match status" value="1"/>
</dbReference>
<dbReference type="Gene3D" id="3.40.50.2000">
    <property type="entry name" value="Glycogen Phosphorylase B"/>
    <property type="match status" value="1"/>
</dbReference>
<gene>
    <name evidence="4" type="ORF">FHR90_002788</name>
</gene>
<dbReference type="Pfam" id="PF00293">
    <property type="entry name" value="NUDIX"/>
    <property type="match status" value="1"/>
</dbReference>
<organism evidence="4 5">
    <name type="scientific">Endobacter medicaginis</name>
    <dbReference type="NCBI Taxonomy" id="1181271"/>
    <lineage>
        <taxon>Bacteria</taxon>
        <taxon>Pseudomonadati</taxon>
        <taxon>Pseudomonadota</taxon>
        <taxon>Alphaproteobacteria</taxon>
        <taxon>Acetobacterales</taxon>
        <taxon>Acetobacteraceae</taxon>
        <taxon>Endobacter</taxon>
    </lineage>
</organism>
<comment type="cofactor">
    <cofactor evidence="1">
        <name>Mg(2+)</name>
        <dbReference type="ChEBI" id="CHEBI:18420"/>
    </cofactor>
</comment>
<dbReference type="GO" id="GO:0016787">
    <property type="term" value="F:hydrolase activity"/>
    <property type="evidence" value="ECO:0007669"/>
    <property type="project" value="UniProtKB-KW"/>
</dbReference>
<dbReference type="SUPFAM" id="SSF53756">
    <property type="entry name" value="UDP-Glycosyltransferase/glycogen phosphorylase"/>
    <property type="match status" value="2"/>
</dbReference>
<dbReference type="Pfam" id="PF13524">
    <property type="entry name" value="Glyco_trans_1_2"/>
    <property type="match status" value="1"/>
</dbReference>
<protein>
    <submittedName>
        <fullName evidence="4">Glycosyltransferase involved in cell wall biosynthesis/8-oxo-dGTP pyrophosphatase MutT (NUDIX family)</fullName>
    </submittedName>
</protein>
<dbReference type="AlphaFoldDB" id="A0A839V672"/>
<keyword evidence="4" id="KW-0808">Transferase</keyword>
<dbReference type="RefSeq" id="WP_183275417.1">
    <property type="nucleotide sequence ID" value="NZ_JACHXV010000014.1"/>
</dbReference>
<keyword evidence="5" id="KW-1185">Reference proteome</keyword>
<dbReference type="EMBL" id="JACHXV010000014">
    <property type="protein sequence ID" value="MBB3174941.1"/>
    <property type="molecule type" value="Genomic_DNA"/>
</dbReference>
<evidence type="ECO:0000313" key="5">
    <source>
        <dbReference type="Proteomes" id="UP000557688"/>
    </source>
</evidence>
<comment type="caution">
    <text evidence="4">The sequence shown here is derived from an EMBL/GenBank/DDBJ whole genome shotgun (WGS) entry which is preliminary data.</text>
</comment>
<evidence type="ECO:0000256" key="1">
    <source>
        <dbReference type="ARBA" id="ARBA00001946"/>
    </source>
</evidence>
<dbReference type="InterPro" id="IPR015797">
    <property type="entry name" value="NUDIX_hydrolase-like_dom_sf"/>
</dbReference>
<dbReference type="InterPro" id="IPR000086">
    <property type="entry name" value="NUDIX_hydrolase_dom"/>
</dbReference>
<proteinExistence type="predicted"/>
<reference evidence="4 5" key="1">
    <citation type="submission" date="2020-08" db="EMBL/GenBank/DDBJ databases">
        <title>Genomic Encyclopedia of Type Strains, Phase III (KMG-III): the genomes of soil and plant-associated and newly described type strains.</title>
        <authorList>
            <person name="Whitman W."/>
        </authorList>
    </citation>
    <scope>NUCLEOTIDE SEQUENCE [LARGE SCALE GENOMIC DNA]</scope>
    <source>
        <strain evidence="4 5">CECT 8088</strain>
    </source>
</reference>
<dbReference type="SUPFAM" id="SSF55811">
    <property type="entry name" value="Nudix"/>
    <property type="match status" value="1"/>
</dbReference>
<evidence type="ECO:0000313" key="4">
    <source>
        <dbReference type="EMBL" id="MBB3174941.1"/>
    </source>
</evidence>
<dbReference type="InterPro" id="IPR020084">
    <property type="entry name" value="NUDIX_hydrolase_CS"/>
</dbReference>
<dbReference type="PANTHER" id="PTHR43046:SF2">
    <property type="entry name" value="8-OXO-DGTP DIPHOSPHATASE-RELATED"/>
    <property type="match status" value="1"/>
</dbReference>
<dbReference type="GO" id="GO:0016740">
    <property type="term" value="F:transferase activity"/>
    <property type="evidence" value="ECO:0007669"/>
    <property type="project" value="UniProtKB-KW"/>
</dbReference>